<protein>
    <submittedName>
        <fullName evidence="2">TIGR03086 family metal-binding protein</fullName>
    </submittedName>
</protein>
<dbReference type="Pfam" id="PF11716">
    <property type="entry name" value="MDMPI_N"/>
    <property type="match status" value="1"/>
</dbReference>
<dbReference type="Proteomes" id="UP001223144">
    <property type="component" value="Unassembled WGS sequence"/>
</dbReference>
<keyword evidence="3" id="KW-1185">Reference proteome</keyword>
<organism evidence="2 3">
    <name type="scientific">Streptomyces chengmaiensis</name>
    <dbReference type="NCBI Taxonomy" id="3040919"/>
    <lineage>
        <taxon>Bacteria</taxon>
        <taxon>Bacillati</taxon>
        <taxon>Actinomycetota</taxon>
        <taxon>Actinomycetes</taxon>
        <taxon>Kitasatosporales</taxon>
        <taxon>Streptomycetaceae</taxon>
        <taxon>Streptomyces</taxon>
    </lineage>
</organism>
<name>A0ABT6HTX5_9ACTN</name>
<dbReference type="Gene3D" id="1.20.120.450">
    <property type="entry name" value="dinb family like domain"/>
    <property type="match status" value="1"/>
</dbReference>
<dbReference type="NCBIfam" id="TIGR03086">
    <property type="entry name" value="TIGR03086 family metal-binding protein"/>
    <property type="match status" value="1"/>
</dbReference>
<dbReference type="InterPro" id="IPR017520">
    <property type="entry name" value="CHP03086"/>
</dbReference>
<feature type="domain" description="Mycothiol-dependent maleylpyruvate isomerase metal-binding" evidence="1">
    <location>
        <begin position="17"/>
        <end position="134"/>
    </location>
</feature>
<proteinExistence type="predicted"/>
<dbReference type="NCBIfam" id="TIGR03083">
    <property type="entry name" value="maleylpyruvate isomerase family mycothiol-dependent enzyme"/>
    <property type="match status" value="1"/>
</dbReference>
<reference evidence="2 3" key="1">
    <citation type="submission" date="2023-04" db="EMBL/GenBank/DDBJ databases">
        <title>Streptomyces chengmaiensis sp. nov. isolated from the stem of mangrove plant in Hainan.</title>
        <authorList>
            <person name="Huang X."/>
            <person name="Zhou S."/>
            <person name="Chu X."/>
            <person name="Xie Y."/>
            <person name="Lin Y."/>
        </authorList>
    </citation>
    <scope>NUCLEOTIDE SEQUENCE [LARGE SCALE GENOMIC DNA]</scope>
    <source>
        <strain evidence="2 3">HNM0663</strain>
    </source>
</reference>
<evidence type="ECO:0000313" key="2">
    <source>
        <dbReference type="EMBL" id="MDH2391772.1"/>
    </source>
</evidence>
<dbReference type="InterPro" id="IPR024344">
    <property type="entry name" value="MDMPI_metal-binding"/>
</dbReference>
<dbReference type="SUPFAM" id="SSF109854">
    <property type="entry name" value="DinB/YfiT-like putative metalloenzymes"/>
    <property type="match status" value="1"/>
</dbReference>
<accession>A0ABT6HTX5</accession>
<gene>
    <name evidence="2" type="ORF">QCN29_23925</name>
</gene>
<evidence type="ECO:0000313" key="3">
    <source>
        <dbReference type="Proteomes" id="UP001223144"/>
    </source>
</evidence>
<sequence>MTNDETNDKPVAELLQAAARHAVPVVRGTRDEQLGDRTPCAEYDVRALLNHLFQVVINFQALAARRDTDFSAVPDVVGEDGDWRERFEKETAALAEAWAAPGATEGAAGSMGFPALTLARMALGDLTVHAWDLARATGQRFTPDPAAVADVLACFEELAPTARAWGVFADPFELPDPASASDFERLLAVTGRDPRWR</sequence>
<dbReference type="RefSeq" id="WP_279930691.1">
    <property type="nucleotide sequence ID" value="NZ_JARWBG010000031.1"/>
</dbReference>
<evidence type="ECO:0000259" key="1">
    <source>
        <dbReference type="Pfam" id="PF11716"/>
    </source>
</evidence>
<comment type="caution">
    <text evidence="2">The sequence shown here is derived from an EMBL/GenBank/DDBJ whole genome shotgun (WGS) entry which is preliminary data.</text>
</comment>
<dbReference type="InterPro" id="IPR034660">
    <property type="entry name" value="DinB/YfiT-like"/>
</dbReference>
<dbReference type="InterPro" id="IPR017517">
    <property type="entry name" value="Maleyloyr_isom"/>
</dbReference>
<dbReference type="EMBL" id="JARWBG010000031">
    <property type="protein sequence ID" value="MDH2391772.1"/>
    <property type="molecule type" value="Genomic_DNA"/>
</dbReference>